<sequence length="86" mass="9258">MNETSAGRSSPSSKDKTLPTLNDLIPVPNSTDVFTTMEKAVTHLRVEPKGSSSLPFLLMSLLMDIDHEIIVSNASFTTLGLLGRPS</sequence>
<organism evidence="2 3">
    <name type="scientific">Myodes glareolus</name>
    <name type="common">Bank vole</name>
    <name type="synonym">Clethrionomys glareolus</name>
    <dbReference type="NCBI Taxonomy" id="447135"/>
    <lineage>
        <taxon>Eukaryota</taxon>
        <taxon>Metazoa</taxon>
        <taxon>Chordata</taxon>
        <taxon>Craniata</taxon>
        <taxon>Vertebrata</taxon>
        <taxon>Euteleostomi</taxon>
        <taxon>Mammalia</taxon>
        <taxon>Eutheria</taxon>
        <taxon>Euarchontoglires</taxon>
        <taxon>Glires</taxon>
        <taxon>Rodentia</taxon>
        <taxon>Myomorpha</taxon>
        <taxon>Muroidea</taxon>
        <taxon>Cricetidae</taxon>
        <taxon>Arvicolinae</taxon>
        <taxon>Myodes</taxon>
    </lineage>
</organism>
<name>A0AAW0K273_MYOGA</name>
<dbReference type="Proteomes" id="UP001488838">
    <property type="component" value="Unassembled WGS sequence"/>
</dbReference>
<dbReference type="AlphaFoldDB" id="A0AAW0K273"/>
<gene>
    <name evidence="2" type="ORF">U0070_011864</name>
</gene>
<keyword evidence="3" id="KW-1185">Reference proteome</keyword>
<reference evidence="2 3" key="1">
    <citation type="journal article" date="2023" name="bioRxiv">
        <title>Conserved and derived expression patterns and positive selection on dental genes reveal complex evolutionary context of ever-growing rodent molars.</title>
        <authorList>
            <person name="Calamari Z.T."/>
            <person name="Song A."/>
            <person name="Cohen E."/>
            <person name="Akter M."/>
            <person name="Roy R.D."/>
            <person name="Hallikas O."/>
            <person name="Christensen M.M."/>
            <person name="Li P."/>
            <person name="Marangoni P."/>
            <person name="Jernvall J."/>
            <person name="Klein O.D."/>
        </authorList>
    </citation>
    <scope>NUCLEOTIDE SEQUENCE [LARGE SCALE GENOMIC DNA]</scope>
    <source>
        <strain evidence="2">V071</strain>
    </source>
</reference>
<dbReference type="EMBL" id="JBBHLL010000010">
    <property type="protein sequence ID" value="KAK7832416.1"/>
    <property type="molecule type" value="Genomic_DNA"/>
</dbReference>
<evidence type="ECO:0000256" key="1">
    <source>
        <dbReference type="SAM" id="MobiDB-lite"/>
    </source>
</evidence>
<protein>
    <submittedName>
        <fullName evidence="2">Uncharacterized protein</fullName>
    </submittedName>
</protein>
<feature type="compositionally biased region" description="Polar residues" evidence="1">
    <location>
        <begin position="1"/>
        <end position="12"/>
    </location>
</feature>
<accession>A0AAW0K273</accession>
<comment type="caution">
    <text evidence="2">The sequence shown here is derived from an EMBL/GenBank/DDBJ whole genome shotgun (WGS) entry which is preliminary data.</text>
</comment>
<evidence type="ECO:0000313" key="2">
    <source>
        <dbReference type="EMBL" id="KAK7832416.1"/>
    </source>
</evidence>
<feature type="region of interest" description="Disordered" evidence="1">
    <location>
        <begin position="1"/>
        <end position="22"/>
    </location>
</feature>
<proteinExistence type="predicted"/>
<evidence type="ECO:0000313" key="3">
    <source>
        <dbReference type="Proteomes" id="UP001488838"/>
    </source>
</evidence>